<dbReference type="PANTHER" id="PTHR31325">
    <property type="entry name" value="OS01G0798800 PROTEIN-RELATED"/>
    <property type="match status" value="1"/>
</dbReference>
<organism evidence="2 3">
    <name type="scientific">Quercus suber</name>
    <name type="common">Cork oak</name>
    <dbReference type="NCBI Taxonomy" id="58331"/>
    <lineage>
        <taxon>Eukaryota</taxon>
        <taxon>Viridiplantae</taxon>
        <taxon>Streptophyta</taxon>
        <taxon>Embryophyta</taxon>
        <taxon>Tracheophyta</taxon>
        <taxon>Spermatophyta</taxon>
        <taxon>Magnoliopsida</taxon>
        <taxon>eudicotyledons</taxon>
        <taxon>Gunneridae</taxon>
        <taxon>Pentapetalae</taxon>
        <taxon>rosids</taxon>
        <taxon>fabids</taxon>
        <taxon>Fagales</taxon>
        <taxon>Fagaceae</taxon>
        <taxon>Quercus</taxon>
    </lineage>
</organism>
<dbReference type="InterPro" id="IPR025315">
    <property type="entry name" value="DUF4220"/>
</dbReference>
<proteinExistence type="predicted"/>
<sequence length="438" mass="49503">MNQIKTPNTDPIMFVAETHAYSYWVLKGLALISTPKLLSTSAHFELQKEKKSFHVSYNLIFTEKMKVVQLISPGMSKFWNLLEIRILVLLSLAIQTILTLTGRKRKNLASDMLSILLWVTYMVADWAVTVSLNNIHVILYCLGPNYFAQSKICNVSLSVLSNHARSSCDHSLDSNIVITLFWAPFLLLHLGGPDTITAYSLEDNELWRRHLLTLVSQVVVAAYVLLKAWTNTPLNILAIPVFLSGVVKCGQRVWVLWSANSEKFRESMPSPPDPGPNYARYMEEYSSKKDEGFKVSLEKLIRFPNQKLGGGNVGKMVTHQKLNACSMLLQVNTEIPPSKVKGDRSKSVLFDACRLAKSLQSLATAKEWDSAKKWELICHVWVEMLSYAASHCQWNHHAQQLTQGGELLTHVWLLMAHLGITEQFQISQGHERAKLNVE</sequence>
<accession>A0AAW0LU76</accession>
<reference evidence="2 3" key="1">
    <citation type="journal article" date="2018" name="Sci. Data">
        <title>The draft genome sequence of cork oak.</title>
        <authorList>
            <person name="Ramos A.M."/>
            <person name="Usie A."/>
            <person name="Barbosa P."/>
            <person name="Barros P.M."/>
            <person name="Capote T."/>
            <person name="Chaves I."/>
            <person name="Simoes F."/>
            <person name="Abreu I."/>
            <person name="Carrasquinho I."/>
            <person name="Faro C."/>
            <person name="Guimaraes J.B."/>
            <person name="Mendonca D."/>
            <person name="Nobrega F."/>
            <person name="Rodrigues L."/>
            <person name="Saibo N.J.M."/>
            <person name="Varela M.C."/>
            <person name="Egas C."/>
            <person name="Matos J."/>
            <person name="Miguel C.M."/>
            <person name="Oliveira M.M."/>
            <person name="Ricardo C.P."/>
            <person name="Goncalves S."/>
        </authorList>
    </citation>
    <scope>NUCLEOTIDE SEQUENCE [LARGE SCALE GENOMIC DNA]</scope>
    <source>
        <strain evidence="3">cv. HL8</strain>
    </source>
</reference>
<dbReference type="Proteomes" id="UP000237347">
    <property type="component" value="Unassembled WGS sequence"/>
</dbReference>
<evidence type="ECO:0000313" key="3">
    <source>
        <dbReference type="Proteomes" id="UP000237347"/>
    </source>
</evidence>
<gene>
    <name evidence="2" type="ORF">CFP56_033783</name>
</gene>
<dbReference type="EMBL" id="PKMF04000059">
    <property type="protein sequence ID" value="KAK7854008.1"/>
    <property type="molecule type" value="Genomic_DNA"/>
</dbReference>
<keyword evidence="3" id="KW-1185">Reference proteome</keyword>
<dbReference type="InterPro" id="IPR007658">
    <property type="entry name" value="DUF594"/>
</dbReference>
<evidence type="ECO:0000259" key="1">
    <source>
        <dbReference type="Pfam" id="PF13968"/>
    </source>
</evidence>
<protein>
    <recommendedName>
        <fullName evidence="1">DUF4220 domain-containing protein</fullName>
    </recommendedName>
</protein>
<dbReference type="AlphaFoldDB" id="A0AAW0LU76"/>
<feature type="domain" description="DUF4220" evidence="1">
    <location>
        <begin position="118"/>
        <end position="325"/>
    </location>
</feature>
<dbReference type="Pfam" id="PF04578">
    <property type="entry name" value="DUF594"/>
    <property type="match status" value="1"/>
</dbReference>
<comment type="caution">
    <text evidence="2">The sequence shown here is derived from an EMBL/GenBank/DDBJ whole genome shotgun (WGS) entry which is preliminary data.</text>
</comment>
<dbReference type="Pfam" id="PF13968">
    <property type="entry name" value="DUF4220"/>
    <property type="match status" value="1"/>
</dbReference>
<evidence type="ECO:0000313" key="2">
    <source>
        <dbReference type="EMBL" id="KAK7854008.1"/>
    </source>
</evidence>
<name>A0AAW0LU76_QUESU</name>